<organism evidence="2 3">
    <name type="scientific">Bacillus selenitireducens (strain ATCC 700615 / DSM 15326 / MLS10)</name>
    <dbReference type="NCBI Taxonomy" id="439292"/>
    <lineage>
        <taxon>Bacteria</taxon>
        <taxon>Bacillati</taxon>
        <taxon>Bacillota</taxon>
        <taxon>Bacilli</taxon>
        <taxon>Bacillales</taxon>
        <taxon>Bacillaceae</taxon>
        <taxon>Salisediminibacterium</taxon>
    </lineage>
</organism>
<feature type="transmembrane region" description="Helical" evidence="1">
    <location>
        <begin position="63"/>
        <end position="83"/>
    </location>
</feature>
<keyword evidence="3" id="KW-1185">Reference proteome</keyword>
<feature type="transmembrane region" description="Helical" evidence="1">
    <location>
        <begin position="90"/>
        <end position="112"/>
    </location>
</feature>
<dbReference type="EMBL" id="CP001791">
    <property type="protein sequence ID" value="ADH97917.1"/>
    <property type="molecule type" value="Genomic_DNA"/>
</dbReference>
<dbReference type="Proteomes" id="UP000000271">
    <property type="component" value="Chromosome"/>
</dbReference>
<dbReference type="STRING" id="439292.Bsel_0377"/>
<protein>
    <submittedName>
        <fullName evidence="2">Uncharacterized protein</fullName>
    </submittedName>
</protein>
<keyword evidence="1" id="KW-1133">Transmembrane helix</keyword>
<keyword evidence="1" id="KW-0472">Membrane</keyword>
<name>D6XX60_BACIE</name>
<evidence type="ECO:0000313" key="2">
    <source>
        <dbReference type="EMBL" id="ADH97917.1"/>
    </source>
</evidence>
<evidence type="ECO:0000313" key="3">
    <source>
        <dbReference type="Proteomes" id="UP000000271"/>
    </source>
</evidence>
<keyword evidence="1" id="KW-0812">Transmembrane</keyword>
<gene>
    <name evidence="2" type="ordered locus">Bsel_0377</name>
</gene>
<feature type="transmembrane region" description="Helical" evidence="1">
    <location>
        <begin position="173"/>
        <end position="192"/>
    </location>
</feature>
<accession>D6XX60</accession>
<sequence length="242" mass="27123">MSSVNTAIQKKVGVDLFSMQMRWAYWLIGVVWFLYLTGSFFSGTLQDFILLHFMDSLFQPAKIFMFVIGIISGVYLMPLFVQLGVTRRNYFIGATVATFLVSGVIMLFGMLLHTVTMGLTAVTPLTAGGGVVDFLPDELFLGWRFVIFTLIAAVYYGTGWLIAIGFYRFKTWVGMLTIPAAIFFNVITELFWDSGLNIWLFFWIEADFSGSLPVSFVATVLILGVLYGIIRKLTADVAIKVK</sequence>
<dbReference type="eggNOG" id="ENOG5032SZV">
    <property type="taxonomic scope" value="Bacteria"/>
</dbReference>
<proteinExistence type="predicted"/>
<dbReference type="AlphaFoldDB" id="D6XX60"/>
<dbReference type="HOGENOM" id="CLU_091997_0_0_9"/>
<evidence type="ECO:0000256" key="1">
    <source>
        <dbReference type="SAM" id="Phobius"/>
    </source>
</evidence>
<feature type="transmembrane region" description="Helical" evidence="1">
    <location>
        <begin position="145"/>
        <end position="166"/>
    </location>
</feature>
<dbReference type="RefSeq" id="WP_013171346.1">
    <property type="nucleotide sequence ID" value="NC_014219.1"/>
</dbReference>
<feature type="transmembrane region" description="Helical" evidence="1">
    <location>
        <begin position="212"/>
        <end position="230"/>
    </location>
</feature>
<reference evidence="2" key="1">
    <citation type="submission" date="2009-10" db="EMBL/GenBank/DDBJ databases">
        <title>Complete sequence of Bacillus selenitireducens MLS10.</title>
        <authorList>
            <consortium name="US DOE Joint Genome Institute"/>
            <person name="Lucas S."/>
            <person name="Copeland A."/>
            <person name="Lapidus A."/>
            <person name="Glavina del Rio T."/>
            <person name="Dalin E."/>
            <person name="Tice H."/>
            <person name="Bruce D."/>
            <person name="Goodwin L."/>
            <person name="Pitluck S."/>
            <person name="Sims D."/>
            <person name="Brettin T."/>
            <person name="Detter J.C."/>
            <person name="Han C."/>
            <person name="Larimer F."/>
            <person name="Land M."/>
            <person name="Hauser L."/>
            <person name="Kyrpides N."/>
            <person name="Ovchinnikova G."/>
            <person name="Stolz J."/>
        </authorList>
    </citation>
    <scope>NUCLEOTIDE SEQUENCE [LARGE SCALE GENOMIC DNA]</scope>
    <source>
        <strain evidence="2">MLS10</strain>
    </source>
</reference>
<dbReference type="KEGG" id="bse:Bsel_0377"/>
<dbReference type="OrthoDB" id="2388713at2"/>
<feature type="transmembrane region" description="Helical" evidence="1">
    <location>
        <begin position="23"/>
        <end position="43"/>
    </location>
</feature>